<comment type="caution">
    <text evidence="2">The sequence shown here is derived from an EMBL/GenBank/DDBJ whole genome shotgun (WGS) entry which is preliminary data.</text>
</comment>
<dbReference type="RefSeq" id="WP_107672198.1">
    <property type="nucleotide sequence ID" value="NZ_PZKE01000003.1"/>
</dbReference>
<dbReference type="Proteomes" id="UP000241362">
    <property type="component" value="Unassembled WGS sequence"/>
</dbReference>
<name>A0A2T4JCA1_FUSBL</name>
<reference evidence="2 3" key="1">
    <citation type="submission" date="2018-03" db="EMBL/GenBank/DDBJ databases">
        <title>Rhodobacter blasticus.</title>
        <authorList>
            <person name="Meyer T.E."/>
            <person name="Miller S."/>
            <person name="Lodha T."/>
            <person name="Gandham S."/>
            <person name="Chintalapati S."/>
            <person name="Chintalapati V.R."/>
        </authorList>
    </citation>
    <scope>NUCLEOTIDE SEQUENCE [LARGE SCALE GENOMIC DNA]</scope>
    <source>
        <strain evidence="2 3">DSM 2131</strain>
    </source>
</reference>
<dbReference type="Pfam" id="PF06568">
    <property type="entry name" value="YjiS-like"/>
    <property type="match status" value="1"/>
</dbReference>
<dbReference type="InterPro" id="IPR009506">
    <property type="entry name" value="YjiS-like"/>
</dbReference>
<sequence length="120" mass="13505">MFERIKAMIERWQELSEVEAMSDHELDDLGVTREQMRAFVCIPQDVPDRVLAMAEIFGIPEDQVQRDHALYLELLETCCTCGDRGACKLALAKGDLSRPGDCSFCRNARSFHELAEAVAA</sequence>
<gene>
    <name evidence="2" type="ORF">C5F44_03830</name>
</gene>
<proteinExistence type="predicted"/>
<evidence type="ECO:0000313" key="3">
    <source>
        <dbReference type="Proteomes" id="UP000241362"/>
    </source>
</evidence>
<keyword evidence="3" id="KW-1185">Reference proteome</keyword>
<evidence type="ECO:0000259" key="1">
    <source>
        <dbReference type="Pfam" id="PF06568"/>
    </source>
</evidence>
<accession>A0A2T4JCA1</accession>
<dbReference type="EMBL" id="PZKE01000003">
    <property type="protein sequence ID" value="PTE15521.1"/>
    <property type="molecule type" value="Genomic_DNA"/>
</dbReference>
<evidence type="ECO:0000313" key="2">
    <source>
        <dbReference type="EMBL" id="PTE15521.1"/>
    </source>
</evidence>
<dbReference type="AlphaFoldDB" id="A0A2T4JCA1"/>
<protein>
    <recommendedName>
        <fullName evidence="1">YjiS-like domain-containing protein</fullName>
    </recommendedName>
</protein>
<feature type="domain" description="YjiS-like" evidence="1">
    <location>
        <begin position="2"/>
        <end position="35"/>
    </location>
</feature>
<organism evidence="2 3">
    <name type="scientific">Fuscovulum blasticum DSM 2131</name>
    <dbReference type="NCBI Taxonomy" id="1188250"/>
    <lineage>
        <taxon>Bacteria</taxon>
        <taxon>Pseudomonadati</taxon>
        <taxon>Pseudomonadota</taxon>
        <taxon>Alphaproteobacteria</taxon>
        <taxon>Rhodobacterales</taxon>
        <taxon>Paracoccaceae</taxon>
        <taxon>Pseudogemmobacter</taxon>
    </lineage>
</organism>